<feature type="repeat" description="PPR" evidence="1">
    <location>
        <begin position="69"/>
        <end position="103"/>
    </location>
</feature>
<name>A0A1I7XLT4_HETBA</name>
<feature type="transmembrane region" description="Helical" evidence="2">
    <location>
        <begin position="21"/>
        <end position="37"/>
    </location>
</feature>
<dbReference type="Proteomes" id="UP000095283">
    <property type="component" value="Unplaced"/>
</dbReference>
<dbReference type="PANTHER" id="PTHR46669">
    <property type="entry name" value="LEUCINE-RICH PPR MOTIF-CONTAINING PROTEIN, MITOCHONDRIAL"/>
    <property type="match status" value="1"/>
</dbReference>
<dbReference type="PROSITE" id="PS51375">
    <property type="entry name" value="PPR"/>
    <property type="match status" value="1"/>
</dbReference>
<evidence type="ECO:0000313" key="4">
    <source>
        <dbReference type="WBParaSite" id="Hba_18686"/>
    </source>
</evidence>
<keyword evidence="2" id="KW-1133">Transmembrane helix</keyword>
<keyword evidence="3" id="KW-1185">Reference proteome</keyword>
<dbReference type="WBParaSite" id="Hba_18686">
    <property type="protein sequence ID" value="Hba_18686"/>
    <property type="gene ID" value="Hba_18686"/>
</dbReference>
<dbReference type="GO" id="GO:0003730">
    <property type="term" value="F:mRNA 3'-UTR binding"/>
    <property type="evidence" value="ECO:0007669"/>
    <property type="project" value="TreeGrafter"/>
</dbReference>
<evidence type="ECO:0000256" key="2">
    <source>
        <dbReference type="SAM" id="Phobius"/>
    </source>
</evidence>
<dbReference type="AlphaFoldDB" id="A0A1I7XLT4"/>
<dbReference type="GO" id="GO:0005634">
    <property type="term" value="C:nucleus"/>
    <property type="evidence" value="ECO:0007669"/>
    <property type="project" value="TreeGrafter"/>
</dbReference>
<proteinExistence type="predicted"/>
<reference evidence="4" key="1">
    <citation type="submission" date="2016-11" db="UniProtKB">
        <authorList>
            <consortium name="WormBaseParasite"/>
        </authorList>
    </citation>
    <scope>IDENTIFICATION</scope>
</reference>
<evidence type="ECO:0000313" key="3">
    <source>
        <dbReference type="Proteomes" id="UP000095283"/>
    </source>
</evidence>
<dbReference type="GO" id="GO:0005739">
    <property type="term" value="C:mitochondrion"/>
    <property type="evidence" value="ECO:0007669"/>
    <property type="project" value="TreeGrafter"/>
</dbReference>
<dbReference type="Gene3D" id="1.25.40.10">
    <property type="entry name" value="Tetratricopeptide repeat domain"/>
    <property type="match status" value="1"/>
</dbReference>
<protein>
    <submittedName>
        <fullName evidence="4">Leucine-rich PPR motif-containing protein, mitochondrial</fullName>
    </submittedName>
</protein>
<keyword evidence="2" id="KW-0812">Transmembrane</keyword>
<accession>A0A1I7XLT4</accession>
<dbReference type="InterPro" id="IPR002885">
    <property type="entry name" value="PPR_rpt"/>
</dbReference>
<keyword evidence="2" id="KW-0472">Membrane</keyword>
<organism evidence="3 4">
    <name type="scientific">Heterorhabditis bacteriophora</name>
    <name type="common">Entomopathogenic nematode worm</name>
    <dbReference type="NCBI Taxonomy" id="37862"/>
    <lineage>
        <taxon>Eukaryota</taxon>
        <taxon>Metazoa</taxon>
        <taxon>Ecdysozoa</taxon>
        <taxon>Nematoda</taxon>
        <taxon>Chromadorea</taxon>
        <taxon>Rhabditida</taxon>
        <taxon>Rhabditina</taxon>
        <taxon>Rhabditomorpha</taxon>
        <taxon>Strongyloidea</taxon>
        <taxon>Heterorhabditidae</taxon>
        <taxon>Heterorhabditis</taxon>
    </lineage>
</organism>
<sequence length="361" mass="42445">MYCLLMTSGGQVWKRKWRIRIFLLNGIAEIFVSITALNERLSVLLENDSQWSVIQELKDIKKRKLVEPSQYTYELLLEKLAREGDLDNCKEIIRLLLQRGFVLSKECINSLIYCYTFRGQHNKADTLVKKSTEKYGPIAFAEAQGVCLRASAAKGDISQLCEVLRRATTNIEDDQSYISSDDMLETIWLLTENSHNGHDIKSMNLIEQILDQMRHEKGFFRKLIREVERHISHQHYLTAVTLLEDTNKVAEYIKNQRPSVYMQQMLGQLCRQLIRNKVDVTKVSDIANRINAIFRSRPEIYRIHDDILYAALMEKNYSQEQRMEFFFLFIDAVDKERQREHLILPLLTRSYFCITMNYLLV</sequence>
<evidence type="ECO:0000256" key="1">
    <source>
        <dbReference type="PROSITE-ProRule" id="PRU00708"/>
    </source>
</evidence>
<dbReference type="InterPro" id="IPR033490">
    <property type="entry name" value="LRP130"/>
</dbReference>
<dbReference type="GO" id="GO:0070129">
    <property type="term" value="P:regulation of mitochondrial translation"/>
    <property type="evidence" value="ECO:0007669"/>
    <property type="project" value="TreeGrafter"/>
</dbReference>
<dbReference type="PANTHER" id="PTHR46669:SF1">
    <property type="entry name" value="LEUCINE-RICH PPR MOTIF-CONTAINING PROTEIN, MITOCHONDRIAL"/>
    <property type="match status" value="1"/>
</dbReference>
<dbReference type="InterPro" id="IPR011990">
    <property type="entry name" value="TPR-like_helical_dom_sf"/>
</dbReference>